<dbReference type="InterPro" id="IPR027417">
    <property type="entry name" value="P-loop_NTPase"/>
</dbReference>
<dbReference type="InterPro" id="IPR006703">
    <property type="entry name" value="G_AIG1"/>
</dbReference>
<dbReference type="GO" id="GO:0005525">
    <property type="term" value="F:GTP binding"/>
    <property type="evidence" value="ECO:0007669"/>
    <property type="project" value="UniProtKB-KW"/>
</dbReference>
<dbReference type="SMART" id="SM00506">
    <property type="entry name" value="A1pp"/>
    <property type="match status" value="1"/>
</dbReference>
<dbReference type="PANTHER" id="PTHR10903:SF184">
    <property type="entry name" value="GTP-BINDING PROTEIN A"/>
    <property type="match status" value="1"/>
</dbReference>
<keyword evidence="3" id="KW-0342">GTP-binding</keyword>
<evidence type="ECO:0000256" key="2">
    <source>
        <dbReference type="ARBA" id="ARBA00022741"/>
    </source>
</evidence>
<dbReference type="InterPro" id="IPR002589">
    <property type="entry name" value="Macro_dom"/>
</dbReference>
<dbReference type="CDD" id="cd02907">
    <property type="entry name" value="Macro_Af1521_BAL-like"/>
    <property type="match status" value="1"/>
</dbReference>
<dbReference type="Pfam" id="PF04548">
    <property type="entry name" value="AIG1"/>
    <property type="match status" value="1"/>
</dbReference>
<dbReference type="SUPFAM" id="SSF52949">
    <property type="entry name" value="Macro domain-like"/>
    <property type="match status" value="1"/>
</dbReference>
<dbReference type="Pfam" id="PF01661">
    <property type="entry name" value="Macro"/>
    <property type="match status" value="1"/>
</dbReference>
<gene>
    <name evidence="6" type="ORF">V1264_023308</name>
</gene>
<evidence type="ECO:0000256" key="1">
    <source>
        <dbReference type="ARBA" id="ARBA00008535"/>
    </source>
</evidence>
<evidence type="ECO:0000259" key="4">
    <source>
        <dbReference type="PROSITE" id="PS51154"/>
    </source>
</evidence>
<protein>
    <recommendedName>
        <fullName evidence="8">Macro domain-containing protein</fullName>
    </recommendedName>
</protein>
<proteinExistence type="inferred from homology"/>
<dbReference type="SUPFAM" id="SSF52540">
    <property type="entry name" value="P-loop containing nucleoside triphosphate hydrolases"/>
    <property type="match status" value="1"/>
</dbReference>
<dbReference type="AlphaFoldDB" id="A0AAN9G9J5"/>
<name>A0AAN9G9J5_9CAEN</name>
<accession>A0AAN9G9J5</accession>
<dbReference type="EMBL" id="JBAMIC010000011">
    <property type="protein sequence ID" value="KAK7100336.1"/>
    <property type="molecule type" value="Genomic_DNA"/>
</dbReference>
<reference evidence="6 7" key="1">
    <citation type="submission" date="2024-02" db="EMBL/GenBank/DDBJ databases">
        <title>Chromosome-scale genome assembly of the rough periwinkle Littorina saxatilis.</title>
        <authorList>
            <person name="De Jode A."/>
            <person name="Faria R."/>
            <person name="Formenti G."/>
            <person name="Sims Y."/>
            <person name="Smith T.P."/>
            <person name="Tracey A."/>
            <person name="Wood J.M.D."/>
            <person name="Zagrodzka Z.B."/>
            <person name="Johannesson K."/>
            <person name="Butlin R.K."/>
            <person name="Leder E.H."/>
        </authorList>
    </citation>
    <scope>NUCLEOTIDE SEQUENCE [LARGE SCALE GENOMIC DNA]</scope>
    <source>
        <strain evidence="6">Snail1</strain>
        <tissue evidence="6">Muscle</tissue>
    </source>
</reference>
<dbReference type="Gene3D" id="3.40.50.300">
    <property type="entry name" value="P-loop containing nucleotide triphosphate hydrolases"/>
    <property type="match status" value="1"/>
</dbReference>
<keyword evidence="2" id="KW-0547">Nucleotide-binding</keyword>
<dbReference type="PROSITE" id="PS51154">
    <property type="entry name" value="MACRO"/>
    <property type="match status" value="1"/>
</dbReference>
<evidence type="ECO:0008006" key="8">
    <source>
        <dbReference type="Google" id="ProtNLM"/>
    </source>
</evidence>
<evidence type="ECO:0000313" key="6">
    <source>
        <dbReference type="EMBL" id="KAK7100336.1"/>
    </source>
</evidence>
<dbReference type="InterPro" id="IPR045058">
    <property type="entry name" value="GIMA/IAN/Toc"/>
</dbReference>
<evidence type="ECO:0000259" key="5">
    <source>
        <dbReference type="PROSITE" id="PS51720"/>
    </source>
</evidence>
<keyword evidence="7" id="KW-1185">Reference proteome</keyword>
<dbReference type="Proteomes" id="UP001374579">
    <property type="component" value="Unassembled WGS sequence"/>
</dbReference>
<dbReference type="Gene3D" id="3.40.220.10">
    <property type="entry name" value="Leucine Aminopeptidase, subunit E, domain 1"/>
    <property type="match status" value="1"/>
</dbReference>
<evidence type="ECO:0000256" key="3">
    <source>
        <dbReference type="ARBA" id="ARBA00023134"/>
    </source>
</evidence>
<evidence type="ECO:0000313" key="7">
    <source>
        <dbReference type="Proteomes" id="UP001374579"/>
    </source>
</evidence>
<organism evidence="6 7">
    <name type="scientific">Littorina saxatilis</name>
    <dbReference type="NCBI Taxonomy" id="31220"/>
    <lineage>
        <taxon>Eukaryota</taxon>
        <taxon>Metazoa</taxon>
        <taxon>Spiralia</taxon>
        <taxon>Lophotrochozoa</taxon>
        <taxon>Mollusca</taxon>
        <taxon>Gastropoda</taxon>
        <taxon>Caenogastropoda</taxon>
        <taxon>Littorinimorpha</taxon>
        <taxon>Littorinoidea</taxon>
        <taxon>Littorinidae</taxon>
        <taxon>Littorina</taxon>
    </lineage>
</organism>
<comment type="similarity">
    <text evidence="1">Belongs to the TRAFAC class TrmE-Era-EngA-EngB-Septin-like GTPase superfamily. AIG1/Toc34/Toc159-like paraseptin GTPase family. IAN subfamily.</text>
</comment>
<feature type="domain" description="AIG1-type G" evidence="5">
    <location>
        <begin position="213"/>
        <end position="419"/>
    </location>
</feature>
<feature type="domain" description="Macro" evidence="4">
    <location>
        <begin position="21"/>
        <end position="208"/>
    </location>
</feature>
<dbReference type="PANTHER" id="PTHR10903">
    <property type="entry name" value="GTPASE, IMAP FAMILY MEMBER-RELATED"/>
    <property type="match status" value="1"/>
</dbReference>
<dbReference type="InterPro" id="IPR043472">
    <property type="entry name" value="Macro_dom-like"/>
</dbReference>
<dbReference type="PROSITE" id="PS51720">
    <property type="entry name" value="G_AIG1"/>
    <property type="match status" value="1"/>
</dbReference>
<sequence length="468" mass="51308">MASGGQYQGPPQSVVGGTQLFSMGDYQTDSGIRVLVFNADITSMEEDAIVSSDTGSLEQKGGVSKAIAAAAGEDLVNEAKQYVKQNRSLKMAEVAVTTGGNLRCGKVLHTVGPRWSDFKDKAECKQRLADTVFKCLEVASQQGLTSLALPAISSGTFGVPEEVCAESYLSALNRFDRPLETTTLHRILFVDTRDSMTAAIISAFAKGLSAKPDKVLRVVLVGKTGVGKSATGNSILDKTEAFTEHRGFDAMTQQSLLDVKLTPDFELQIVDTPGLFEPLNSADKKDTINKIQKEIIRSLALLMPGPHAILVVLRGDDRFTPAEVSVYREIKELFPDLQDYMIVVITHTESDEVLKGLLNSTKDPAFKQLLTDCNGRVVAIDNRSENKQFQANQLIEQIKGLKAANKGNHYSNDIIMRCYNLMLTTNRSLEEIKQEVIAGRVEALRKVYDDPETKTFFQNLVAKFCTIL</sequence>
<comment type="caution">
    <text evidence="6">The sequence shown here is derived from an EMBL/GenBank/DDBJ whole genome shotgun (WGS) entry which is preliminary data.</text>
</comment>